<name>A0AAE3QH35_9HYPH</name>
<sequence length="95" mass="10354">MTDTVVVSAALSLGREARVIEPYSVQRAYCGRSQRTELGELIPFGAVSRDTAVLGDEHTPETTDETKSVPDQIAALEEEIAALKIRIADPEKRRG</sequence>
<comment type="caution">
    <text evidence="1">The sequence shown here is derived from an EMBL/GenBank/DDBJ whole genome shotgun (WGS) entry which is preliminary data.</text>
</comment>
<evidence type="ECO:0000313" key="1">
    <source>
        <dbReference type="EMBL" id="MDI7925090.1"/>
    </source>
</evidence>
<keyword evidence="2" id="KW-1185">Reference proteome</keyword>
<dbReference type="EMBL" id="JALDYZ010000023">
    <property type="protein sequence ID" value="MDI7925090.1"/>
    <property type="molecule type" value="Genomic_DNA"/>
</dbReference>
<gene>
    <name evidence="1" type="ORF">MRS75_23845</name>
</gene>
<protein>
    <submittedName>
        <fullName evidence="1">Uncharacterized protein</fullName>
    </submittedName>
</protein>
<proteinExistence type="predicted"/>
<evidence type="ECO:0000313" key="2">
    <source>
        <dbReference type="Proteomes" id="UP001161580"/>
    </source>
</evidence>
<dbReference type="Proteomes" id="UP001161580">
    <property type="component" value="Unassembled WGS sequence"/>
</dbReference>
<accession>A0AAE3QH35</accession>
<dbReference type="AlphaFoldDB" id="A0AAE3QH35"/>
<reference evidence="1" key="1">
    <citation type="submission" date="2022-03" db="EMBL/GenBank/DDBJ databases">
        <title>Fererhizobium litorale gen. nov., sp. nov., isolated from sandy sediments of the Sea of Japan seashore.</title>
        <authorList>
            <person name="Romanenko L."/>
            <person name="Kurilenko V."/>
            <person name="Otstavnykh N."/>
            <person name="Svetashev V."/>
            <person name="Tekutyeva L."/>
            <person name="Isaeva M."/>
            <person name="Mikhailov V."/>
        </authorList>
    </citation>
    <scope>NUCLEOTIDE SEQUENCE</scope>
    <source>
        <strain evidence="1">KMM 9576</strain>
    </source>
</reference>
<dbReference type="RefSeq" id="WP_311789323.1">
    <property type="nucleotide sequence ID" value="NZ_JALDYY010000027.1"/>
</dbReference>
<organism evidence="1 2">
    <name type="scientific">Ferirhizobium litorale</name>
    <dbReference type="NCBI Taxonomy" id="2927786"/>
    <lineage>
        <taxon>Bacteria</taxon>
        <taxon>Pseudomonadati</taxon>
        <taxon>Pseudomonadota</taxon>
        <taxon>Alphaproteobacteria</taxon>
        <taxon>Hyphomicrobiales</taxon>
        <taxon>Rhizobiaceae</taxon>
        <taxon>Ferirhizobium</taxon>
    </lineage>
</organism>